<evidence type="ECO:0000313" key="3">
    <source>
        <dbReference type="WBParaSite" id="TTAC_0001105601-mRNA-1"/>
    </source>
</evidence>
<dbReference type="WBParaSite" id="TTAC_0001105601-mRNA-1">
    <property type="protein sequence ID" value="TTAC_0001105601-mRNA-1"/>
    <property type="gene ID" value="TTAC_0001105601"/>
</dbReference>
<dbReference type="InterPro" id="IPR027267">
    <property type="entry name" value="AH/BAR_dom_sf"/>
</dbReference>
<evidence type="ECO:0000313" key="2">
    <source>
        <dbReference type="Proteomes" id="UP000274429"/>
    </source>
</evidence>
<reference evidence="3" key="1">
    <citation type="submission" date="2017-02" db="UniProtKB">
        <authorList>
            <consortium name="WormBaseParasite"/>
        </authorList>
    </citation>
    <scope>IDENTIFICATION</scope>
</reference>
<protein>
    <submittedName>
        <fullName evidence="3">MIT domain-containing protein</fullName>
    </submittedName>
</protein>
<organism evidence="3">
    <name type="scientific">Hydatigena taeniaeformis</name>
    <name type="common">Feline tapeworm</name>
    <name type="synonym">Taenia taeniaeformis</name>
    <dbReference type="NCBI Taxonomy" id="6205"/>
    <lineage>
        <taxon>Eukaryota</taxon>
        <taxon>Metazoa</taxon>
        <taxon>Spiralia</taxon>
        <taxon>Lophotrochozoa</taxon>
        <taxon>Platyhelminthes</taxon>
        <taxon>Cestoda</taxon>
        <taxon>Eucestoda</taxon>
        <taxon>Cyclophyllidea</taxon>
        <taxon>Taeniidae</taxon>
        <taxon>Hydatigera</taxon>
    </lineage>
</organism>
<dbReference type="Proteomes" id="UP000274429">
    <property type="component" value="Unassembled WGS sequence"/>
</dbReference>
<reference evidence="1 2" key="2">
    <citation type="submission" date="2018-11" db="EMBL/GenBank/DDBJ databases">
        <authorList>
            <consortium name="Pathogen Informatics"/>
        </authorList>
    </citation>
    <scope>NUCLEOTIDE SEQUENCE [LARGE SCALE GENOMIC DNA]</scope>
</reference>
<dbReference type="Gene3D" id="1.20.1270.60">
    <property type="entry name" value="Arfaptin homology (AH) domain/BAR domain"/>
    <property type="match status" value="1"/>
</dbReference>
<evidence type="ECO:0000313" key="1">
    <source>
        <dbReference type="EMBL" id="VDM36019.1"/>
    </source>
</evidence>
<gene>
    <name evidence="1" type="ORF">TTAC_LOCUS11039</name>
</gene>
<keyword evidence="2" id="KW-1185">Reference proteome</keyword>
<dbReference type="EMBL" id="UYWX01022788">
    <property type="protein sequence ID" value="VDM36019.1"/>
    <property type="molecule type" value="Genomic_DNA"/>
</dbReference>
<dbReference type="STRING" id="6205.A0A0R3XBX9"/>
<accession>A0A0R3XBX9</accession>
<proteinExistence type="predicted"/>
<name>A0A0R3XBX9_HYDTA</name>
<dbReference type="AlphaFoldDB" id="A0A0R3XBX9"/>
<dbReference type="OrthoDB" id="28357at2759"/>
<sequence>MAARSVWRAILDLYQSNLASEEARIEWHSTLYQSASKLFDLERLRLSTLQEALEFYRSAITESVQFIEKAFQTTRDTLTKANVEEDFISFHGKAVIASNTTPHHSSQGQPSTNRITNSRVLCRTNKAQPLAVVGSAQQYLLCLPGEDDSLYTPSKEIQKQSIRQALQKRFLIFPKDGPDTISSEVLADSAKRSEKAAFARQLIMSALNILVRECEKEERTKQGRL</sequence>